<reference evidence="1 2" key="2">
    <citation type="journal article" date="2017" name="Front. Plant Sci.">
        <title>Gene Classification and Mining of Molecular Markers Useful in Red Clover (Trifolium pratense) Breeding.</title>
        <authorList>
            <person name="Istvanek J."/>
            <person name="Dluhosova J."/>
            <person name="Dluhos P."/>
            <person name="Patkova L."/>
            <person name="Nedelnik J."/>
            <person name="Repkova J."/>
        </authorList>
    </citation>
    <scope>NUCLEOTIDE SEQUENCE [LARGE SCALE GENOMIC DNA]</scope>
    <source>
        <strain evidence="2">cv. Tatra</strain>
        <tissue evidence="1">Young leaves</tissue>
    </source>
</reference>
<protein>
    <submittedName>
        <fullName evidence="1">Uncharacterized protein</fullName>
    </submittedName>
</protein>
<dbReference type="Proteomes" id="UP000236291">
    <property type="component" value="Unassembled WGS sequence"/>
</dbReference>
<accession>A0A2K3JNI4</accession>
<dbReference type="ExpressionAtlas" id="A0A2K3JNI4">
    <property type="expression patterns" value="baseline"/>
</dbReference>
<comment type="caution">
    <text evidence="1">The sequence shown here is derived from an EMBL/GenBank/DDBJ whole genome shotgun (WGS) entry which is preliminary data.</text>
</comment>
<organism evidence="1 2">
    <name type="scientific">Trifolium pratense</name>
    <name type="common">Red clover</name>
    <dbReference type="NCBI Taxonomy" id="57577"/>
    <lineage>
        <taxon>Eukaryota</taxon>
        <taxon>Viridiplantae</taxon>
        <taxon>Streptophyta</taxon>
        <taxon>Embryophyta</taxon>
        <taxon>Tracheophyta</taxon>
        <taxon>Spermatophyta</taxon>
        <taxon>Magnoliopsida</taxon>
        <taxon>eudicotyledons</taxon>
        <taxon>Gunneridae</taxon>
        <taxon>Pentapetalae</taxon>
        <taxon>rosids</taxon>
        <taxon>fabids</taxon>
        <taxon>Fabales</taxon>
        <taxon>Fabaceae</taxon>
        <taxon>Papilionoideae</taxon>
        <taxon>50 kb inversion clade</taxon>
        <taxon>NPAAA clade</taxon>
        <taxon>Hologalegina</taxon>
        <taxon>IRL clade</taxon>
        <taxon>Trifolieae</taxon>
        <taxon>Trifolium</taxon>
    </lineage>
</organism>
<gene>
    <name evidence="1" type="ORF">L195_g049231</name>
</gene>
<name>A0A2K3JNI4_TRIPR</name>
<dbReference type="STRING" id="57577.A0A2K3JNI4"/>
<reference evidence="1 2" key="1">
    <citation type="journal article" date="2014" name="Am. J. Bot.">
        <title>Genome assembly and annotation for red clover (Trifolium pratense; Fabaceae).</title>
        <authorList>
            <person name="Istvanek J."/>
            <person name="Jaros M."/>
            <person name="Krenek A."/>
            <person name="Repkova J."/>
        </authorList>
    </citation>
    <scope>NUCLEOTIDE SEQUENCE [LARGE SCALE GENOMIC DNA]</scope>
    <source>
        <strain evidence="2">cv. Tatra</strain>
        <tissue evidence="1">Young leaves</tissue>
    </source>
</reference>
<dbReference type="GO" id="GO:0005794">
    <property type="term" value="C:Golgi apparatus"/>
    <property type="evidence" value="ECO:0007669"/>
    <property type="project" value="TreeGrafter"/>
</dbReference>
<evidence type="ECO:0000313" key="2">
    <source>
        <dbReference type="Proteomes" id="UP000236291"/>
    </source>
</evidence>
<proteinExistence type="predicted"/>
<dbReference type="GO" id="GO:1901096">
    <property type="term" value="P:regulation of autophagosome maturation"/>
    <property type="evidence" value="ECO:0007669"/>
    <property type="project" value="TreeGrafter"/>
</dbReference>
<dbReference type="InterPro" id="IPR039272">
    <property type="entry name" value="CLEC16A/TT9"/>
</dbReference>
<dbReference type="EMBL" id="ASHM01072125">
    <property type="protein sequence ID" value="PNX55601.1"/>
    <property type="molecule type" value="Genomic_DNA"/>
</dbReference>
<sequence>MMPVSYNNCAAALVEEVKGIWTDFLISVLCDEWRKCKRAMESSSPPKEPNCVLLLPHPHYKFSLEDDTPKGSSFAVGERMQELVK</sequence>
<dbReference type="GO" id="GO:0016197">
    <property type="term" value="P:endosomal transport"/>
    <property type="evidence" value="ECO:0007669"/>
    <property type="project" value="TreeGrafter"/>
</dbReference>
<dbReference type="GO" id="GO:0005770">
    <property type="term" value="C:late endosome"/>
    <property type="evidence" value="ECO:0007669"/>
    <property type="project" value="TreeGrafter"/>
</dbReference>
<dbReference type="GO" id="GO:0007034">
    <property type="term" value="P:vacuolar transport"/>
    <property type="evidence" value="ECO:0007669"/>
    <property type="project" value="TreeGrafter"/>
</dbReference>
<evidence type="ECO:0000313" key="1">
    <source>
        <dbReference type="EMBL" id="PNX55601.1"/>
    </source>
</evidence>
<dbReference type="PANTHER" id="PTHR21481">
    <property type="entry name" value="PROTEIN CLEC16A"/>
    <property type="match status" value="1"/>
</dbReference>
<dbReference type="PANTHER" id="PTHR21481:SF4">
    <property type="entry name" value="PROTEIN TRANSPARENT TESTA 9"/>
    <property type="match status" value="1"/>
</dbReference>
<dbReference type="AlphaFoldDB" id="A0A2K3JNI4"/>
<feature type="non-terminal residue" evidence="1">
    <location>
        <position position="85"/>
    </location>
</feature>